<feature type="region of interest" description="Disordered" evidence="1">
    <location>
        <begin position="1"/>
        <end position="20"/>
    </location>
</feature>
<evidence type="ECO:0000256" key="1">
    <source>
        <dbReference type="SAM" id="MobiDB-lite"/>
    </source>
</evidence>
<proteinExistence type="predicted"/>
<dbReference type="Gramene" id="Pp3c10_7581V3.1">
    <property type="protein sequence ID" value="PAC:32901913.CDS.1"/>
    <property type="gene ID" value="Pp3c10_7581"/>
</dbReference>
<protein>
    <submittedName>
        <fullName evidence="2 3">Uncharacterized protein</fullName>
    </submittedName>
</protein>
<reference evidence="2 4" key="1">
    <citation type="journal article" date="2008" name="Science">
        <title>The Physcomitrella genome reveals evolutionary insights into the conquest of land by plants.</title>
        <authorList>
            <person name="Rensing S."/>
            <person name="Lang D."/>
            <person name="Zimmer A."/>
            <person name="Terry A."/>
            <person name="Salamov A."/>
            <person name="Shapiro H."/>
            <person name="Nishiyama T."/>
            <person name="Perroud P.-F."/>
            <person name="Lindquist E."/>
            <person name="Kamisugi Y."/>
            <person name="Tanahashi T."/>
            <person name="Sakakibara K."/>
            <person name="Fujita T."/>
            <person name="Oishi K."/>
            <person name="Shin-I T."/>
            <person name="Kuroki Y."/>
            <person name="Toyoda A."/>
            <person name="Suzuki Y."/>
            <person name="Hashimoto A."/>
            <person name="Yamaguchi K."/>
            <person name="Sugano A."/>
            <person name="Kohara Y."/>
            <person name="Fujiyama A."/>
            <person name="Anterola A."/>
            <person name="Aoki S."/>
            <person name="Ashton N."/>
            <person name="Barbazuk W.B."/>
            <person name="Barker E."/>
            <person name="Bennetzen J."/>
            <person name="Bezanilla M."/>
            <person name="Blankenship R."/>
            <person name="Cho S.H."/>
            <person name="Dutcher S."/>
            <person name="Estelle M."/>
            <person name="Fawcett J.A."/>
            <person name="Gundlach H."/>
            <person name="Hanada K."/>
            <person name="Heyl A."/>
            <person name="Hicks K.A."/>
            <person name="Hugh J."/>
            <person name="Lohr M."/>
            <person name="Mayer K."/>
            <person name="Melkozernov A."/>
            <person name="Murata T."/>
            <person name="Nelson D."/>
            <person name="Pils B."/>
            <person name="Prigge M."/>
            <person name="Reiss B."/>
            <person name="Renner T."/>
            <person name="Rombauts S."/>
            <person name="Rushton P."/>
            <person name="Sanderfoot A."/>
            <person name="Schween G."/>
            <person name="Shiu S.-H."/>
            <person name="Stueber K."/>
            <person name="Theodoulou F.L."/>
            <person name="Tu H."/>
            <person name="Van de Peer Y."/>
            <person name="Verrier P.J."/>
            <person name="Waters E."/>
            <person name="Wood A."/>
            <person name="Yang L."/>
            <person name="Cove D."/>
            <person name="Cuming A."/>
            <person name="Hasebe M."/>
            <person name="Lucas S."/>
            <person name="Mishler D.B."/>
            <person name="Reski R."/>
            <person name="Grigoriev I."/>
            <person name="Quatrano R.S."/>
            <person name="Boore J.L."/>
        </authorList>
    </citation>
    <scope>NUCLEOTIDE SEQUENCE [LARGE SCALE GENOMIC DNA]</scope>
    <source>
        <strain evidence="3 4">cv. Gransden 2004</strain>
    </source>
</reference>
<reference evidence="3" key="3">
    <citation type="submission" date="2020-12" db="UniProtKB">
        <authorList>
            <consortium name="EnsemblPlants"/>
        </authorList>
    </citation>
    <scope>IDENTIFICATION</scope>
</reference>
<evidence type="ECO:0000313" key="2">
    <source>
        <dbReference type="EMBL" id="PNR46443.1"/>
    </source>
</evidence>
<accession>A0A2K1JY42</accession>
<gene>
    <name evidence="2" type="ORF">PHYPA_013562</name>
</gene>
<organism evidence="2">
    <name type="scientific">Physcomitrium patens</name>
    <name type="common">Spreading-leaved earth moss</name>
    <name type="synonym">Physcomitrella patens</name>
    <dbReference type="NCBI Taxonomy" id="3218"/>
    <lineage>
        <taxon>Eukaryota</taxon>
        <taxon>Viridiplantae</taxon>
        <taxon>Streptophyta</taxon>
        <taxon>Embryophyta</taxon>
        <taxon>Bryophyta</taxon>
        <taxon>Bryophytina</taxon>
        <taxon>Bryopsida</taxon>
        <taxon>Funariidae</taxon>
        <taxon>Funariales</taxon>
        <taxon>Funariaceae</taxon>
        <taxon>Physcomitrium</taxon>
    </lineage>
</organism>
<sequence length="126" mass="13298">MGQQASKESENSSVVQSTARAVQGATGVAAGAVKDTAGSVKEVIGAVGSEDREAIRIQKKESWGRVEEGDTLWDLSEKYLGDATQWEALQASCSRELGTDPLLLLPGSHVTEACVARARARIAANR</sequence>
<dbReference type="AlphaFoldDB" id="A0A2K1JY42"/>
<dbReference type="EnsemblPlants" id="Pp3c10_7581V3.1">
    <property type="protein sequence ID" value="PAC:32901913.CDS.1"/>
    <property type="gene ID" value="Pp3c10_7581"/>
</dbReference>
<evidence type="ECO:0000313" key="4">
    <source>
        <dbReference type="Proteomes" id="UP000006727"/>
    </source>
</evidence>
<dbReference type="EMBL" id="ABEU02000010">
    <property type="protein sequence ID" value="PNR46443.1"/>
    <property type="molecule type" value="Genomic_DNA"/>
</dbReference>
<dbReference type="Proteomes" id="UP000006727">
    <property type="component" value="Chromosome 10"/>
</dbReference>
<keyword evidence="4" id="KW-1185">Reference proteome</keyword>
<name>A0A2K1JY42_PHYPA</name>
<evidence type="ECO:0000313" key="3">
    <source>
        <dbReference type="EnsemblPlants" id="PAC:32901913.CDS.1"/>
    </source>
</evidence>
<feature type="compositionally biased region" description="Polar residues" evidence="1">
    <location>
        <begin position="1"/>
        <end position="17"/>
    </location>
</feature>
<reference evidence="2 4" key="2">
    <citation type="journal article" date="2018" name="Plant J.">
        <title>The Physcomitrella patens chromosome-scale assembly reveals moss genome structure and evolution.</title>
        <authorList>
            <person name="Lang D."/>
            <person name="Ullrich K.K."/>
            <person name="Murat F."/>
            <person name="Fuchs J."/>
            <person name="Jenkins J."/>
            <person name="Haas F.B."/>
            <person name="Piednoel M."/>
            <person name="Gundlach H."/>
            <person name="Van Bel M."/>
            <person name="Meyberg R."/>
            <person name="Vives C."/>
            <person name="Morata J."/>
            <person name="Symeonidi A."/>
            <person name="Hiss M."/>
            <person name="Muchero W."/>
            <person name="Kamisugi Y."/>
            <person name="Saleh O."/>
            <person name="Blanc G."/>
            <person name="Decker E.L."/>
            <person name="van Gessel N."/>
            <person name="Grimwood J."/>
            <person name="Hayes R.D."/>
            <person name="Graham S.W."/>
            <person name="Gunter L.E."/>
            <person name="McDaniel S.F."/>
            <person name="Hoernstein S.N.W."/>
            <person name="Larsson A."/>
            <person name="Li F.W."/>
            <person name="Perroud P.F."/>
            <person name="Phillips J."/>
            <person name="Ranjan P."/>
            <person name="Rokshar D.S."/>
            <person name="Rothfels C.J."/>
            <person name="Schneider L."/>
            <person name="Shu S."/>
            <person name="Stevenson D.W."/>
            <person name="Thummler F."/>
            <person name="Tillich M."/>
            <person name="Villarreal Aguilar J.C."/>
            <person name="Widiez T."/>
            <person name="Wong G.K."/>
            <person name="Wymore A."/>
            <person name="Zhang Y."/>
            <person name="Zimmer A.D."/>
            <person name="Quatrano R.S."/>
            <person name="Mayer K.F.X."/>
            <person name="Goodstein D."/>
            <person name="Casacuberta J.M."/>
            <person name="Vandepoele K."/>
            <person name="Reski R."/>
            <person name="Cuming A.C."/>
            <person name="Tuskan G.A."/>
            <person name="Maumus F."/>
            <person name="Salse J."/>
            <person name="Schmutz J."/>
            <person name="Rensing S.A."/>
        </authorList>
    </citation>
    <scope>NUCLEOTIDE SEQUENCE [LARGE SCALE GENOMIC DNA]</scope>
    <source>
        <strain evidence="3 4">cv. Gransden 2004</strain>
    </source>
</reference>
<dbReference type="InParanoid" id="A0A2K1JY42"/>